<comment type="caution">
    <text evidence="4">The sequence shown here is derived from an EMBL/GenBank/DDBJ whole genome shotgun (WGS) entry which is preliminary data.</text>
</comment>
<organism evidence="4 5">
    <name type="scientific">Rhizoctonia solani</name>
    <dbReference type="NCBI Taxonomy" id="456999"/>
    <lineage>
        <taxon>Eukaryota</taxon>
        <taxon>Fungi</taxon>
        <taxon>Dikarya</taxon>
        <taxon>Basidiomycota</taxon>
        <taxon>Agaricomycotina</taxon>
        <taxon>Agaricomycetes</taxon>
        <taxon>Cantharellales</taxon>
        <taxon>Ceratobasidiaceae</taxon>
        <taxon>Rhizoctonia</taxon>
    </lineage>
</organism>
<dbReference type="PANTHER" id="PTHR19959:SF119">
    <property type="entry name" value="FUNGAL LIPASE-LIKE DOMAIN-CONTAINING PROTEIN"/>
    <property type="match status" value="1"/>
</dbReference>
<dbReference type="InterPro" id="IPR024983">
    <property type="entry name" value="CHAT_dom"/>
</dbReference>
<evidence type="ECO:0000256" key="2">
    <source>
        <dbReference type="SAM" id="MobiDB-lite"/>
    </source>
</evidence>
<dbReference type="Pfam" id="PF12770">
    <property type="entry name" value="CHAT"/>
    <property type="match status" value="1"/>
</dbReference>
<accession>A0A8H3AT19</accession>
<dbReference type="Proteomes" id="UP000663846">
    <property type="component" value="Unassembled WGS sequence"/>
</dbReference>
<protein>
    <recommendedName>
        <fullName evidence="3">CHAT domain-containing protein</fullName>
    </recommendedName>
</protein>
<gene>
    <name evidence="4" type="ORF">RDB_LOCUS125057</name>
</gene>
<evidence type="ECO:0000313" key="4">
    <source>
        <dbReference type="EMBL" id="CAE6438435.1"/>
    </source>
</evidence>
<sequence>MDPTSMKDWIRESYRIAVTKLRDQDEDIAPTNRIWKFIFRDWELDIDQALILFEYGEHYLGQFSDGGEPSDIDKSIESFTRAVTLFPYSHAARPVVLDRLGSAFARRFERFGDIEDIHRSIKYKTRAVKHTPESHMDFPGLLANLGGAYESRFWRLGELDDSEKAIHYLTRAVKLTPESNMDLPGRLNELGHSFHSRFQRLGGLDDINRAVEYKIRSIELAPDDHPRLPLWFCSLGDSLERRYRRLGQLDDLNKAIEHKYRAVALTGDGHKELSTRLNSLGISYESRFWRLGELDDINRAVESKARAVLLSPRGHPELAGWLSNLANSHRSRFQRLGELDDCNQAIEFAYRAVTISPKDHPGLPDMLNNLSLSYGDRFNRSGALSDCDSAIGYGTRAVAITPGNHPRLPARLSDLSNRFENKFQRLADINDINTALEYASRAVVLTAEGHANLPTLLSSLGAVYLSRFDRLNDLTDIDKSIEHKARAVELTSKGNPELPSRLDSLGISYFGRFHRLGELEDLNKAVEYEEQAIRLTPNDHPDLAQWLHNMGNSYGSRFHHLGRLEDLGRTIECASRSVALTSEGHAYLPFYLKNLGAARERRFKILGDLSDINEAVESKTRAVKLAPEGHAYLPSWLCSLGVAHEERFKRLDTLDDLNKAVDYKAQAVRLTPDTHANLPIWLFQLGSARVTQFHCLGNLSLIADAVECFQKASACSVGHPRFLLDAARSWGGYATKYSISDPVKAYRVALDILPRLIWFGSAVDKRYEDLRLVKGLAVEAAAAAIGLLRYEQALEWLEEGRSIVWNQMLQLRSPLDYIDSIDPMLAGRFRRVAYQVHSAGLESRIRDISPPDGLSLEQAAQQHRRQAEEYEKLVIEVRKLPGLENFLYPNDFAQLRHASNKGPVVTINCDKTRCDALAILPGSIMVTHVPLPNFSYDKAQGAYSKLNKSLGHFNLRERSKSEQRRPLPPDPLDEHDPLEELLAELWVDLAKPILVGLGYYKQAEGKIPRVTWCLTGVLSFLPLHAAGCYDQAGEKMSDYAISSYTPTLSTLLSFTSSSRLDNSGILAVGQGSTPGHNKLPGTTEELAYINCHAQSAVGYTRLEDCNATADAVLDAMERHEWVHLACHAHQNLSNPSESGFFLHNGLLSLSSIRKRQFKGKGLAFLSACQTATGDKDLPDESVHLASGMLMAGYPSVIATMWSVMDSDAPFVADKVYERLLRDGEMHCEEAAKALHHAVTELREKIGYKEFTRWVPYVHFGT</sequence>
<dbReference type="Gene3D" id="1.25.40.10">
    <property type="entry name" value="Tetratricopeptide repeat domain"/>
    <property type="match status" value="4"/>
</dbReference>
<dbReference type="AlphaFoldDB" id="A0A8H3AT19"/>
<keyword evidence="1" id="KW-0175">Coiled coil</keyword>
<feature type="region of interest" description="Disordered" evidence="2">
    <location>
        <begin position="955"/>
        <end position="974"/>
    </location>
</feature>
<dbReference type="PANTHER" id="PTHR19959">
    <property type="entry name" value="KINESIN LIGHT CHAIN"/>
    <property type="match status" value="1"/>
</dbReference>
<dbReference type="SUPFAM" id="SSF81901">
    <property type="entry name" value="HCP-like"/>
    <property type="match status" value="1"/>
</dbReference>
<evidence type="ECO:0000259" key="3">
    <source>
        <dbReference type="Pfam" id="PF12770"/>
    </source>
</evidence>
<proteinExistence type="predicted"/>
<evidence type="ECO:0000256" key="1">
    <source>
        <dbReference type="SAM" id="Coils"/>
    </source>
</evidence>
<feature type="domain" description="CHAT" evidence="3">
    <location>
        <begin position="980"/>
        <end position="1260"/>
    </location>
</feature>
<name>A0A8H3AT19_9AGAM</name>
<dbReference type="SUPFAM" id="SSF48452">
    <property type="entry name" value="TPR-like"/>
    <property type="match status" value="3"/>
</dbReference>
<dbReference type="InterPro" id="IPR011990">
    <property type="entry name" value="TPR-like_helical_dom_sf"/>
</dbReference>
<feature type="coiled-coil region" evidence="1">
    <location>
        <begin position="853"/>
        <end position="880"/>
    </location>
</feature>
<reference evidence="4" key="1">
    <citation type="submission" date="2021-01" db="EMBL/GenBank/DDBJ databases">
        <authorList>
            <person name="Kaushik A."/>
        </authorList>
    </citation>
    <scope>NUCLEOTIDE SEQUENCE</scope>
    <source>
        <strain evidence="4">AG1-1C</strain>
    </source>
</reference>
<evidence type="ECO:0000313" key="5">
    <source>
        <dbReference type="Proteomes" id="UP000663846"/>
    </source>
</evidence>
<dbReference type="EMBL" id="CAJMWS010000369">
    <property type="protein sequence ID" value="CAE6438435.1"/>
    <property type="molecule type" value="Genomic_DNA"/>
</dbReference>